<keyword evidence="13" id="KW-0472">Membrane</keyword>
<evidence type="ECO:0000313" key="21">
    <source>
        <dbReference type="EMBL" id="KAJ4841505.1"/>
    </source>
</evidence>
<evidence type="ECO:0000259" key="20">
    <source>
        <dbReference type="PROSITE" id="PS50011"/>
    </source>
</evidence>
<evidence type="ECO:0000256" key="17">
    <source>
        <dbReference type="ARBA" id="ARBA00048679"/>
    </source>
</evidence>
<evidence type="ECO:0000256" key="4">
    <source>
        <dbReference type="ARBA" id="ARBA00022527"/>
    </source>
</evidence>
<keyword evidence="7" id="KW-0812">Transmembrane</keyword>
<feature type="domain" description="Protein kinase" evidence="20">
    <location>
        <begin position="305"/>
        <end position="580"/>
    </location>
</feature>
<reference evidence="21" key="1">
    <citation type="submission" date="2022-02" db="EMBL/GenBank/DDBJ databases">
        <authorList>
            <person name="Henning P.M."/>
            <person name="McCubbin A.G."/>
            <person name="Shore J.S."/>
        </authorList>
    </citation>
    <scope>NUCLEOTIDE SEQUENCE</scope>
    <source>
        <strain evidence="21">F60SS</strain>
        <tissue evidence="21">Leaves</tissue>
    </source>
</reference>
<evidence type="ECO:0000256" key="1">
    <source>
        <dbReference type="ARBA" id="ARBA00004251"/>
    </source>
</evidence>
<sequence length="629" mass="70736">MNPLSFFSFKRLLCNCNAVIFILFTTLFNQTLCLDPKFKSCEPKSCGNGPNISFPFWLTHHQESFCGYPNLNITCNDKKPVIRISNDDYIIKEISYTNHTLLVTNAAAYEDTCPTPLHNVSLDLTPFDISPGHNTDLFFLYNCTSKPEYVTYPVNCACNAGNYCFAGFHLELYNYSLKSCKYFVNAPVRAVDDVGTLIDMNYADVLKTGFFLDWSAYNCSTCERSGGRCGFENNDFLCYCRDGPRLQSCGFLIWCRRKKKQYPPSYVSRSFPSDPSSKSDIEKGSQFNGVYLFTYEELEAATNNFDSAKELGEGGFGTVYYGQLQDGRAVAVKRLYENNYKRVGQFMNEVDILTRLRHPHLVSLYGCTSRSSRELLLVYEYVPNGTVADHLHGEKAKPGGLPWTVRMNIAVETASALAYLHRSDIIHRDVKTNNILLDTNFCVKVADFGLSRLFPTDVTHVSTAPQGTPGYVDPEYHECYQLTSKSDVYSFGVVLVELISSMPAVDITRHRQEINLSNMAINKIQSDALNELVDPTLGFESDYAVRKMVIAVAELAFRCLQWAKDMRPPMDEVLEVLKEIQNTDYDMAKGEDMDALSDKVGLLKSAPQQPSPDTVTSNWTSSSTTPNAS</sequence>
<dbReference type="Pfam" id="PF13947">
    <property type="entry name" value="GUB_WAK_bind"/>
    <property type="match status" value="1"/>
</dbReference>
<dbReference type="GO" id="GO:0005886">
    <property type="term" value="C:plasma membrane"/>
    <property type="evidence" value="ECO:0007669"/>
    <property type="project" value="UniProtKB-SubCell"/>
</dbReference>
<comment type="subcellular location">
    <subcellularLocation>
        <location evidence="1">Cell membrane</location>
        <topology evidence="1">Single-pass type I membrane protein</topology>
    </subcellularLocation>
</comment>
<dbReference type="AlphaFoldDB" id="A0A9Q0G396"/>
<dbReference type="FunFam" id="3.30.200.20:FF:000214">
    <property type="entry name" value="WAK1-OsWAK receptor-like cytoplasmic kinase (OsWAK-RLCK)"/>
    <property type="match status" value="1"/>
</dbReference>
<evidence type="ECO:0000256" key="13">
    <source>
        <dbReference type="ARBA" id="ARBA00023136"/>
    </source>
</evidence>
<comment type="caution">
    <text evidence="21">The sequence shown here is derived from an EMBL/GenBank/DDBJ whole genome shotgun (WGS) entry which is preliminary data.</text>
</comment>
<evidence type="ECO:0000256" key="10">
    <source>
        <dbReference type="ARBA" id="ARBA00022777"/>
    </source>
</evidence>
<dbReference type="InterPro" id="IPR025287">
    <property type="entry name" value="WAK_GUB"/>
</dbReference>
<dbReference type="EMBL" id="JAKUCV010002760">
    <property type="protein sequence ID" value="KAJ4841505.1"/>
    <property type="molecule type" value="Genomic_DNA"/>
</dbReference>
<dbReference type="Proteomes" id="UP001141552">
    <property type="component" value="Unassembled WGS sequence"/>
</dbReference>
<keyword evidence="4" id="KW-0723">Serine/threonine-protein kinase</keyword>
<evidence type="ECO:0000256" key="11">
    <source>
        <dbReference type="ARBA" id="ARBA00022840"/>
    </source>
</evidence>
<dbReference type="PROSITE" id="PS00107">
    <property type="entry name" value="PROTEIN_KINASE_ATP"/>
    <property type="match status" value="1"/>
</dbReference>
<evidence type="ECO:0000313" key="22">
    <source>
        <dbReference type="Proteomes" id="UP001141552"/>
    </source>
</evidence>
<dbReference type="FunFam" id="1.10.510.10:FF:000161">
    <property type="entry name" value="Wall-associated receptor kinase-like 20"/>
    <property type="match status" value="1"/>
</dbReference>
<dbReference type="OrthoDB" id="4062651at2759"/>
<evidence type="ECO:0000256" key="8">
    <source>
        <dbReference type="ARBA" id="ARBA00022729"/>
    </source>
</evidence>
<keyword evidence="10" id="KW-0418">Kinase</keyword>
<keyword evidence="5" id="KW-0597">Phosphoprotein</keyword>
<keyword evidence="11 18" id="KW-0067">ATP-binding</keyword>
<feature type="compositionally biased region" description="Low complexity" evidence="19">
    <location>
        <begin position="614"/>
        <end position="629"/>
    </location>
</feature>
<reference evidence="21" key="2">
    <citation type="journal article" date="2023" name="Plants (Basel)">
        <title>Annotation of the Turnera subulata (Passifloraceae) Draft Genome Reveals the S-Locus Evolved after the Divergence of Turneroideae from Passifloroideae in a Stepwise Manner.</title>
        <authorList>
            <person name="Henning P.M."/>
            <person name="Roalson E.H."/>
            <person name="Mir W."/>
            <person name="McCubbin A.G."/>
            <person name="Shore J.S."/>
        </authorList>
    </citation>
    <scope>NUCLEOTIDE SEQUENCE</scope>
    <source>
        <strain evidence="21">F60SS</strain>
    </source>
</reference>
<dbReference type="PANTHER" id="PTHR46008:SF20">
    <property type="entry name" value="PROTEIN KINASE DOMAIN-CONTAINING PROTEIN"/>
    <property type="match status" value="1"/>
</dbReference>
<feature type="region of interest" description="Disordered" evidence="19">
    <location>
        <begin position="598"/>
        <end position="629"/>
    </location>
</feature>
<dbReference type="InterPro" id="IPR011009">
    <property type="entry name" value="Kinase-like_dom_sf"/>
</dbReference>
<evidence type="ECO:0000256" key="18">
    <source>
        <dbReference type="PROSITE-ProRule" id="PRU10141"/>
    </source>
</evidence>
<dbReference type="PROSITE" id="PS50011">
    <property type="entry name" value="PROTEIN_KINASE_DOM"/>
    <property type="match status" value="1"/>
</dbReference>
<accession>A0A9Q0G396</accession>
<dbReference type="Pfam" id="PF14380">
    <property type="entry name" value="WAK_assoc"/>
    <property type="match status" value="1"/>
</dbReference>
<dbReference type="InterPro" id="IPR001245">
    <property type="entry name" value="Ser-Thr/Tyr_kinase_cat_dom"/>
</dbReference>
<evidence type="ECO:0000256" key="14">
    <source>
        <dbReference type="ARBA" id="ARBA00023170"/>
    </source>
</evidence>
<dbReference type="GO" id="GO:0004674">
    <property type="term" value="F:protein serine/threonine kinase activity"/>
    <property type="evidence" value="ECO:0007669"/>
    <property type="project" value="UniProtKB-KW"/>
</dbReference>
<keyword evidence="9 18" id="KW-0547">Nucleotide-binding</keyword>
<comment type="catalytic activity">
    <reaction evidence="16">
        <text>L-threonyl-[protein] + ATP = O-phospho-L-threonyl-[protein] + ADP + H(+)</text>
        <dbReference type="Rhea" id="RHEA:46608"/>
        <dbReference type="Rhea" id="RHEA-COMP:11060"/>
        <dbReference type="Rhea" id="RHEA-COMP:11605"/>
        <dbReference type="ChEBI" id="CHEBI:15378"/>
        <dbReference type="ChEBI" id="CHEBI:30013"/>
        <dbReference type="ChEBI" id="CHEBI:30616"/>
        <dbReference type="ChEBI" id="CHEBI:61977"/>
        <dbReference type="ChEBI" id="CHEBI:456216"/>
        <dbReference type="EC" id="2.7.11.1"/>
    </reaction>
</comment>
<dbReference type="PANTHER" id="PTHR46008">
    <property type="entry name" value="LEAF RUST 10 DISEASE-RESISTANCE LOCUS RECEPTOR-LIKE PROTEIN KINASE-LIKE 1.4"/>
    <property type="match status" value="1"/>
</dbReference>
<keyword evidence="3" id="KW-1003">Cell membrane</keyword>
<feature type="non-terminal residue" evidence="21">
    <location>
        <position position="1"/>
    </location>
</feature>
<keyword evidence="15" id="KW-0325">Glycoprotein</keyword>
<evidence type="ECO:0000256" key="9">
    <source>
        <dbReference type="ARBA" id="ARBA00022741"/>
    </source>
</evidence>
<organism evidence="21 22">
    <name type="scientific">Turnera subulata</name>
    <dbReference type="NCBI Taxonomy" id="218843"/>
    <lineage>
        <taxon>Eukaryota</taxon>
        <taxon>Viridiplantae</taxon>
        <taxon>Streptophyta</taxon>
        <taxon>Embryophyta</taxon>
        <taxon>Tracheophyta</taxon>
        <taxon>Spermatophyta</taxon>
        <taxon>Magnoliopsida</taxon>
        <taxon>eudicotyledons</taxon>
        <taxon>Gunneridae</taxon>
        <taxon>Pentapetalae</taxon>
        <taxon>rosids</taxon>
        <taxon>fabids</taxon>
        <taxon>Malpighiales</taxon>
        <taxon>Passifloraceae</taxon>
        <taxon>Turnera</taxon>
    </lineage>
</organism>
<keyword evidence="14" id="KW-0675">Receptor</keyword>
<dbReference type="GO" id="GO:0030247">
    <property type="term" value="F:polysaccharide binding"/>
    <property type="evidence" value="ECO:0007669"/>
    <property type="project" value="InterPro"/>
</dbReference>
<name>A0A9Q0G396_9ROSI</name>
<dbReference type="Gene3D" id="3.30.200.20">
    <property type="entry name" value="Phosphorylase Kinase, domain 1"/>
    <property type="match status" value="1"/>
</dbReference>
<keyword evidence="12" id="KW-1133">Transmembrane helix</keyword>
<dbReference type="InterPro" id="IPR032872">
    <property type="entry name" value="WAK_assoc_C"/>
</dbReference>
<dbReference type="SMART" id="SM00220">
    <property type="entry name" value="S_TKc"/>
    <property type="match status" value="1"/>
</dbReference>
<evidence type="ECO:0000256" key="19">
    <source>
        <dbReference type="SAM" id="MobiDB-lite"/>
    </source>
</evidence>
<evidence type="ECO:0000256" key="12">
    <source>
        <dbReference type="ARBA" id="ARBA00022989"/>
    </source>
</evidence>
<evidence type="ECO:0000256" key="2">
    <source>
        <dbReference type="ARBA" id="ARBA00012513"/>
    </source>
</evidence>
<evidence type="ECO:0000256" key="3">
    <source>
        <dbReference type="ARBA" id="ARBA00022475"/>
    </source>
</evidence>
<keyword evidence="6" id="KW-0808">Transferase</keyword>
<dbReference type="EC" id="2.7.11.1" evidence="2"/>
<dbReference type="Gene3D" id="1.10.510.10">
    <property type="entry name" value="Transferase(Phosphotransferase) domain 1"/>
    <property type="match status" value="1"/>
</dbReference>
<proteinExistence type="predicted"/>
<dbReference type="Pfam" id="PF07714">
    <property type="entry name" value="PK_Tyr_Ser-Thr"/>
    <property type="match status" value="1"/>
</dbReference>
<keyword evidence="22" id="KW-1185">Reference proteome</keyword>
<dbReference type="InterPro" id="IPR017441">
    <property type="entry name" value="Protein_kinase_ATP_BS"/>
</dbReference>
<evidence type="ECO:0000256" key="16">
    <source>
        <dbReference type="ARBA" id="ARBA00047899"/>
    </source>
</evidence>
<protein>
    <recommendedName>
        <fullName evidence="2">non-specific serine/threonine protein kinase</fullName>
        <ecNumber evidence="2">2.7.11.1</ecNumber>
    </recommendedName>
</protein>
<dbReference type="InterPro" id="IPR000719">
    <property type="entry name" value="Prot_kinase_dom"/>
</dbReference>
<evidence type="ECO:0000256" key="5">
    <source>
        <dbReference type="ARBA" id="ARBA00022553"/>
    </source>
</evidence>
<dbReference type="PROSITE" id="PS00108">
    <property type="entry name" value="PROTEIN_KINASE_ST"/>
    <property type="match status" value="1"/>
</dbReference>
<dbReference type="SUPFAM" id="SSF56112">
    <property type="entry name" value="Protein kinase-like (PK-like)"/>
    <property type="match status" value="1"/>
</dbReference>
<keyword evidence="8" id="KW-0732">Signal</keyword>
<evidence type="ECO:0000256" key="6">
    <source>
        <dbReference type="ARBA" id="ARBA00022679"/>
    </source>
</evidence>
<gene>
    <name evidence="21" type="ORF">Tsubulata_033675</name>
</gene>
<dbReference type="InterPro" id="IPR008271">
    <property type="entry name" value="Ser/Thr_kinase_AS"/>
</dbReference>
<dbReference type="GO" id="GO:0005524">
    <property type="term" value="F:ATP binding"/>
    <property type="evidence" value="ECO:0007669"/>
    <property type="project" value="UniProtKB-UniRule"/>
</dbReference>
<evidence type="ECO:0000256" key="7">
    <source>
        <dbReference type="ARBA" id="ARBA00022692"/>
    </source>
</evidence>
<evidence type="ECO:0000256" key="15">
    <source>
        <dbReference type="ARBA" id="ARBA00023180"/>
    </source>
</evidence>
<feature type="binding site" evidence="18">
    <location>
        <position position="333"/>
    </location>
    <ligand>
        <name>ATP</name>
        <dbReference type="ChEBI" id="CHEBI:30616"/>
    </ligand>
</feature>
<comment type="catalytic activity">
    <reaction evidence="17">
        <text>L-seryl-[protein] + ATP = O-phospho-L-seryl-[protein] + ADP + H(+)</text>
        <dbReference type="Rhea" id="RHEA:17989"/>
        <dbReference type="Rhea" id="RHEA-COMP:9863"/>
        <dbReference type="Rhea" id="RHEA-COMP:11604"/>
        <dbReference type="ChEBI" id="CHEBI:15378"/>
        <dbReference type="ChEBI" id="CHEBI:29999"/>
        <dbReference type="ChEBI" id="CHEBI:30616"/>
        <dbReference type="ChEBI" id="CHEBI:83421"/>
        <dbReference type="ChEBI" id="CHEBI:456216"/>
        <dbReference type="EC" id="2.7.11.1"/>
    </reaction>
</comment>